<organism evidence="2 3">
    <name type="scientific">Halarcobacter ebronensis</name>
    <dbReference type="NCBI Taxonomy" id="1462615"/>
    <lineage>
        <taxon>Bacteria</taxon>
        <taxon>Pseudomonadati</taxon>
        <taxon>Campylobacterota</taxon>
        <taxon>Epsilonproteobacteria</taxon>
        <taxon>Campylobacterales</taxon>
        <taxon>Arcobacteraceae</taxon>
        <taxon>Halarcobacter</taxon>
    </lineage>
</organism>
<feature type="compositionally biased region" description="Basic and acidic residues" evidence="1">
    <location>
        <begin position="66"/>
        <end position="81"/>
    </location>
</feature>
<protein>
    <submittedName>
        <fullName evidence="2">Uncharacterized protein</fullName>
    </submittedName>
</protein>
<name>A0A4Q1AAI8_9BACT</name>
<sequence length="161" mass="18419">PRFTEHSGVQGFKTRCEGGLPLMPSDPKFCPIQNFWDQFANFDEGSPSTQIGESVSWSDHFGSPDPSHHQEVRDADEVTSERQQYKNRIVTLLRKVYWAKQWSGKLQINVPSLESLYEQIPYMLAYMDADNWRQNLLAAKTLRTTLEAFSCVPDPSTCDVT</sequence>
<dbReference type="Proteomes" id="UP000289758">
    <property type="component" value="Unassembled WGS sequence"/>
</dbReference>
<feature type="non-terminal residue" evidence="2">
    <location>
        <position position="161"/>
    </location>
</feature>
<dbReference type="AlphaFoldDB" id="A0A4Q1AAI8"/>
<comment type="caution">
    <text evidence="2">The sequence shown here is derived from an EMBL/GenBank/DDBJ whole genome shotgun (WGS) entry which is preliminary data.</text>
</comment>
<evidence type="ECO:0000313" key="2">
    <source>
        <dbReference type="EMBL" id="RXJ99411.1"/>
    </source>
</evidence>
<accession>A0A4Q1AAI8</accession>
<feature type="non-terminal residue" evidence="2">
    <location>
        <position position="1"/>
    </location>
</feature>
<gene>
    <name evidence="2" type="ORF">CRV07_15350</name>
</gene>
<keyword evidence="3" id="KW-1185">Reference proteome</keyword>
<evidence type="ECO:0000256" key="1">
    <source>
        <dbReference type="SAM" id="MobiDB-lite"/>
    </source>
</evidence>
<proteinExistence type="predicted"/>
<evidence type="ECO:0000313" key="3">
    <source>
        <dbReference type="Proteomes" id="UP000289758"/>
    </source>
</evidence>
<dbReference type="EMBL" id="PDKK01000044">
    <property type="protein sequence ID" value="RXJ99411.1"/>
    <property type="molecule type" value="Genomic_DNA"/>
</dbReference>
<reference evidence="2 3" key="1">
    <citation type="submission" date="2017-10" db="EMBL/GenBank/DDBJ databases">
        <title>Genomics of the genus Arcobacter.</title>
        <authorList>
            <person name="Perez-Cataluna A."/>
            <person name="Figueras M.J."/>
        </authorList>
    </citation>
    <scope>NUCLEOTIDE SEQUENCE [LARGE SCALE GENOMIC DNA]</scope>
    <source>
        <strain evidence="2 3">CECT 8441</strain>
    </source>
</reference>
<feature type="region of interest" description="Disordered" evidence="1">
    <location>
        <begin position="55"/>
        <end position="81"/>
    </location>
</feature>